<accession>A0A645DTV9</accession>
<gene>
    <name evidence="1" type="ORF">SDC9_139006</name>
</gene>
<dbReference type="AlphaFoldDB" id="A0A645DTV9"/>
<protein>
    <submittedName>
        <fullName evidence="1">Uncharacterized protein</fullName>
    </submittedName>
</protein>
<proteinExistence type="predicted"/>
<comment type="caution">
    <text evidence="1">The sequence shown here is derived from an EMBL/GenBank/DDBJ whole genome shotgun (WGS) entry which is preliminary data.</text>
</comment>
<name>A0A645DTV9_9ZZZZ</name>
<dbReference type="EMBL" id="VSSQ01038877">
    <property type="protein sequence ID" value="MPM91872.1"/>
    <property type="molecule type" value="Genomic_DNA"/>
</dbReference>
<reference evidence="1" key="1">
    <citation type="submission" date="2019-08" db="EMBL/GenBank/DDBJ databases">
        <authorList>
            <person name="Kucharzyk K."/>
            <person name="Murdoch R.W."/>
            <person name="Higgins S."/>
            <person name="Loffler F."/>
        </authorList>
    </citation>
    <scope>NUCLEOTIDE SEQUENCE</scope>
</reference>
<organism evidence="1">
    <name type="scientific">bioreactor metagenome</name>
    <dbReference type="NCBI Taxonomy" id="1076179"/>
    <lineage>
        <taxon>unclassified sequences</taxon>
        <taxon>metagenomes</taxon>
        <taxon>ecological metagenomes</taxon>
    </lineage>
</organism>
<evidence type="ECO:0000313" key="1">
    <source>
        <dbReference type="EMBL" id="MPM91872.1"/>
    </source>
</evidence>
<sequence length="86" mass="9568">MAFNEVERFINKICRSVPPLDAVAIAPYPVGIGQQRIGIRTFPGGFIFIKAIIIDRRCIVHIATATHVPFTEMTGCITVFFQHTGH</sequence>